<feature type="transmembrane region" description="Helical" evidence="1">
    <location>
        <begin position="80"/>
        <end position="100"/>
    </location>
</feature>
<reference evidence="2 3" key="1">
    <citation type="submission" date="2012-08" db="EMBL/GenBank/DDBJ databases">
        <title>Whole genome shotgun sequence of Gordonia rubripertincta NBRC 101908.</title>
        <authorList>
            <person name="Takarada H."/>
            <person name="Hosoyama A."/>
            <person name="Tsuchikane K."/>
            <person name="Katsumata H."/>
            <person name="Baba S."/>
            <person name="Ohji S."/>
            <person name="Yamazaki S."/>
            <person name="Fujita N."/>
        </authorList>
    </citation>
    <scope>NUCLEOTIDE SEQUENCE [LARGE SCALE GENOMIC DNA]</scope>
    <source>
        <strain evidence="2 3">NBRC 101908</strain>
    </source>
</reference>
<protein>
    <submittedName>
        <fullName evidence="2">Cadmium resistance protein CadD</fullName>
    </submittedName>
</protein>
<gene>
    <name evidence="2" type="primary">cadD</name>
    <name evidence="2" type="ORF">GORBP_083_00590</name>
</gene>
<dbReference type="InterPro" id="IPR004676">
    <property type="entry name" value="Cd-R_transporter"/>
</dbReference>
<feature type="transmembrane region" description="Helical" evidence="1">
    <location>
        <begin position="14"/>
        <end position="39"/>
    </location>
</feature>
<dbReference type="Pfam" id="PF03596">
    <property type="entry name" value="Cad"/>
    <property type="match status" value="1"/>
</dbReference>
<evidence type="ECO:0000313" key="2">
    <source>
        <dbReference type="EMBL" id="GAB86908.1"/>
    </source>
</evidence>
<keyword evidence="1" id="KW-1133">Transmembrane helix</keyword>
<evidence type="ECO:0000313" key="3">
    <source>
        <dbReference type="Proteomes" id="UP000010744"/>
    </source>
</evidence>
<feature type="transmembrane region" description="Helical" evidence="1">
    <location>
        <begin position="112"/>
        <end position="129"/>
    </location>
</feature>
<dbReference type="EMBL" id="BAHB01000083">
    <property type="protein sequence ID" value="GAB86908.1"/>
    <property type="molecule type" value="Genomic_DNA"/>
</dbReference>
<accession>A0ABQ0HXB5</accession>
<dbReference type="Proteomes" id="UP000010744">
    <property type="component" value="Unassembled WGS sequence"/>
</dbReference>
<sequence>MGREGSGVGVLSTIAAAAGLFVATNIDDIVVLTVLFAVAARGTSQLRGWQIVAGQYLGLITLIAVSLLAALGLTIVPDEWVGLLGLIPLTIGVLALVRTLRGQDDDDESESALKAVGLLGVAGITIANGGDNIAIYTPVFRTFSTTDAVVTVVVFLVLLAVWCLLARAIGTNEKVAEALEKVEHWLVPVVFIGLGVLILIESGTLDHIASSL</sequence>
<name>A0ABQ0HXB5_GORRU</name>
<feature type="transmembrane region" description="Helical" evidence="1">
    <location>
        <begin position="182"/>
        <end position="200"/>
    </location>
</feature>
<feature type="transmembrane region" description="Helical" evidence="1">
    <location>
        <begin position="149"/>
        <end position="170"/>
    </location>
</feature>
<comment type="caution">
    <text evidence="2">The sequence shown here is derived from an EMBL/GenBank/DDBJ whole genome shotgun (WGS) entry which is preliminary data.</text>
</comment>
<evidence type="ECO:0000256" key="1">
    <source>
        <dbReference type="SAM" id="Phobius"/>
    </source>
</evidence>
<keyword evidence="3" id="KW-1185">Reference proteome</keyword>
<keyword evidence="1" id="KW-0812">Transmembrane</keyword>
<proteinExistence type="predicted"/>
<organism evidence="2 3">
    <name type="scientific">Gordonia rubripertincta NBRC 101908</name>
    <dbReference type="NCBI Taxonomy" id="1077975"/>
    <lineage>
        <taxon>Bacteria</taxon>
        <taxon>Bacillati</taxon>
        <taxon>Actinomycetota</taxon>
        <taxon>Actinomycetes</taxon>
        <taxon>Mycobacteriales</taxon>
        <taxon>Gordoniaceae</taxon>
        <taxon>Gordonia</taxon>
    </lineage>
</organism>
<feature type="transmembrane region" description="Helical" evidence="1">
    <location>
        <begin position="51"/>
        <end position="74"/>
    </location>
</feature>
<keyword evidence="1" id="KW-0472">Membrane</keyword>